<keyword evidence="1" id="KW-0812">Transmembrane</keyword>
<protein>
    <submittedName>
        <fullName evidence="2">Uncharacterized protein</fullName>
    </submittedName>
</protein>
<keyword evidence="1" id="KW-1133">Transmembrane helix</keyword>
<accession>A0AAD7C9F6</accession>
<dbReference type="Proteomes" id="UP001221757">
    <property type="component" value="Unassembled WGS sequence"/>
</dbReference>
<comment type="caution">
    <text evidence="2">The sequence shown here is derived from an EMBL/GenBank/DDBJ whole genome shotgun (WGS) entry which is preliminary data.</text>
</comment>
<keyword evidence="1" id="KW-0472">Membrane</keyword>
<sequence>MAIVHPRADTGACGDNCPELSNLVWGCLATRFAATWVSVHPNVPAPGQGWWKSPLRRLGIMLVAIIAPELIVFFAARQLAVARKLAKRPTPGPEYISDIRAVDAEDLLDKSKGDELSKAALLQGLWFITQMIARFTSRLLTSPLEIATLAYAVVNVFTWSLWWFKPQDVKRPIRIGPRERAPSWAPAFDVGPWLSVFTDRHEDDLNVGIPLLKSTAIAVTSTDESRVQVQTPVTRRLIERYPKSETFVWGPIQGAYTHFRAVYSTAVPELWSSPDIPRSSQFAAMLVGIVFGAIHCAAWTASFPSALEKVSGESAPSSSRRIPPRCLFPTAWAKYCTRAHPRARIAARPNRGDFDICLRSLYAAGSSV</sequence>
<evidence type="ECO:0000313" key="2">
    <source>
        <dbReference type="EMBL" id="KAJ7642820.1"/>
    </source>
</evidence>
<reference evidence="2" key="1">
    <citation type="submission" date="2023-03" db="EMBL/GenBank/DDBJ databases">
        <title>Massive genome expansion in bonnet fungi (Mycena s.s.) driven by repeated elements and novel gene families across ecological guilds.</title>
        <authorList>
            <consortium name="Lawrence Berkeley National Laboratory"/>
            <person name="Harder C.B."/>
            <person name="Miyauchi S."/>
            <person name="Viragh M."/>
            <person name="Kuo A."/>
            <person name="Thoen E."/>
            <person name="Andreopoulos B."/>
            <person name="Lu D."/>
            <person name="Skrede I."/>
            <person name="Drula E."/>
            <person name="Henrissat B."/>
            <person name="Morin E."/>
            <person name="Kohler A."/>
            <person name="Barry K."/>
            <person name="LaButti K."/>
            <person name="Morin E."/>
            <person name="Salamov A."/>
            <person name="Lipzen A."/>
            <person name="Mereny Z."/>
            <person name="Hegedus B."/>
            <person name="Baldrian P."/>
            <person name="Stursova M."/>
            <person name="Weitz H."/>
            <person name="Taylor A."/>
            <person name="Grigoriev I.V."/>
            <person name="Nagy L.G."/>
            <person name="Martin F."/>
            <person name="Kauserud H."/>
        </authorList>
    </citation>
    <scope>NUCLEOTIDE SEQUENCE</scope>
    <source>
        <strain evidence="2">CBHHK067</strain>
    </source>
</reference>
<name>A0AAD7C9F6_MYCRO</name>
<evidence type="ECO:0000313" key="3">
    <source>
        <dbReference type="Proteomes" id="UP001221757"/>
    </source>
</evidence>
<evidence type="ECO:0000256" key="1">
    <source>
        <dbReference type="SAM" id="Phobius"/>
    </source>
</evidence>
<keyword evidence="3" id="KW-1185">Reference proteome</keyword>
<proteinExistence type="predicted"/>
<organism evidence="2 3">
    <name type="scientific">Mycena rosella</name>
    <name type="common">Pink bonnet</name>
    <name type="synonym">Agaricus rosellus</name>
    <dbReference type="NCBI Taxonomy" id="1033263"/>
    <lineage>
        <taxon>Eukaryota</taxon>
        <taxon>Fungi</taxon>
        <taxon>Dikarya</taxon>
        <taxon>Basidiomycota</taxon>
        <taxon>Agaricomycotina</taxon>
        <taxon>Agaricomycetes</taxon>
        <taxon>Agaricomycetidae</taxon>
        <taxon>Agaricales</taxon>
        <taxon>Marasmiineae</taxon>
        <taxon>Mycenaceae</taxon>
        <taxon>Mycena</taxon>
    </lineage>
</organism>
<dbReference type="EMBL" id="JARKIE010000415">
    <property type="protein sequence ID" value="KAJ7642820.1"/>
    <property type="molecule type" value="Genomic_DNA"/>
</dbReference>
<gene>
    <name evidence="2" type="ORF">B0H17DRAFT_1216362</name>
</gene>
<dbReference type="PANTHER" id="PTHR35043">
    <property type="entry name" value="TRANSCRIPTION FACTOR DOMAIN-CONTAINING PROTEIN"/>
    <property type="match status" value="1"/>
</dbReference>
<dbReference type="PANTHER" id="PTHR35043:SF7">
    <property type="entry name" value="TRANSCRIPTION FACTOR DOMAIN-CONTAINING PROTEIN"/>
    <property type="match status" value="1"/>
</dbReference>
<feature type="transmembrane region" description="Helical" evidence="1">
    <location>
        <begin position="58"/>
        <end position="76"/>
    </location>
</feature>
<dbReference type="AlphaFoldDB" id="A0AAD7C9F6"/>